<organism evidence="2 3">
    <name type="scientific">Acanthoscelides obtectus</name>
    <name type="common">Bean weevil</name>
    <name type="synonym">Bruchus obtectus</name>
    <dbReference type="NCBI Taxonomy" id="200917"/>
    <lineage>
        <taxon>Eukaryota</taxon>
        <taxon>Metazoa</taxon>
        <taxon>Ecdysozoa</taxon>
        <taxon>Arthropoda</taxon>
        <taxon>Hexapoda</taxon>
        <taxon>Insecta</taxon>
        <taxon>Pterygota</taxon>
        <taxon>Neoptera</taxon>
        <taxon>Endopterygota</taxon>
        <taxon>Coleoptera</taxon>
        <taxon>Polyphaga</taxon>
        <taxon>Cucujiformia</taxon>
        <taxon>Chrysomeloidea</taxon>
        <taxon>Chrysomelidae</taxon>
        <taxon>Bruchinae</taxon>
        <taxon>Bruchini</taxon>
        <taxon>Acanthoscelides</taxon>
    </lineage>
</organism>
<keyword evidence="3" id="KW-1185">Reference proteome</keyword>
<comment type="caution">
    <text evidence="2">The sequence shown here is derived from an EMBL/GenBank/DDBJ whole genome shotgun (WGS) entry which is preliminary data.</text>
</comment>
<accession>A0A9P0KMB1</accession>
<name>A0A9P0KMB1_ACAOB</name>
<evidence type="ECO:0000256" key="1">
    <source>
        <dbReference type="SAM" id="MobiDB-lite"/>
    </source>
</evidence>
<dbReference type="EMBL" id="CAKOFQ010006842">
    <property type="protein sequence ID" value="CAH1975992.1"/>
    <property type="molecule type" value="Genomic_DNA"/>
</dbReference>
<protein>
    <submittedName>
        <fullName evidence="2">Uncharacterized protein</fullName>
    </submittedName>
</protein>
<evidence type="ECO:0000313" key="3">
    <source>
        <dbReference type="Proteomes" id="UP001152888"/>
    </source>
</evidence>
<dbReference type="AlphaFoldDB" id="A0A9P0KMB1"/>
<gene>
    <name evidence="2" type="ORF">ACAOBT_LOCUS11886</name>
</gene>
<feature type="region of interest" description="Disordered" evidence="1">
    <location>
        <begin position="51"/>
        <end position="75"/>
    </location>
</feature>
<dbReference type="Proteomes" id="UP001152888">
    <property type="component" value="Unassembled WGS sequence"/>
</dbReference>
<sequence>MSDLELSTRDDRPHSVLDTERIITEVEKRHALYNKQLKEYSDRNLKEKLRRNTEKVKESEGLLRKGTCSPTKSEK</sequence>
<evidence type="ECO:0000313" key="2">
    <source>
        <dbReference type="EMBL" id="CAH1975992.1"/>
    </source>
</evidence>
<dbReference type="OrthoDB" id="8118596at2759"/>
<proteinExistence type="predicted"/>
<reference evidence="2" key="1">
    <citation type="submission" date="2022-03" db="EMBL/GenBank/DDBJ databases">
        <authorList>
            <person name="Sayadi A."/>
        </authorList>
    </citation>
    <scope>NUCLEOTIDE SEQUENCE</scope>
</reference>
<feature type="compositionally biased region" description="Basic and acidic residues" evidence="1">
    <location>
        <begin position="51"/>
        <end position="63"/>
    </location>
</feature>